<keyword evidence="3" id="KW-1185">Reference proteome</keyword>
<dbReference type="EMBL" id="MLFN01000001">
    <property type="protein sequence ID" value="ORM55988.1"/>
    <property type="molecule type" value="Genomic_DNA"/>
</dbReference>
<reference evidence="2 3" key="1">
    <citation type="journal article" date="2017" name="Antonie Van Leeuwenhoek">
        <title>Phylogenomic resolution of the bacterial genus Pantoea and its relationship with Erwinia and Tatumella.</title>
        <authorList>
            <person name="Palmer M."/>
            <person name="Steenkamp E.T."/>
            <person name="Coetzee M.P."/>
            <person name="Chan W.Y."/>
            <person name="van Zyl E."/>
            <person name="De Maayer P."/>
            <person name="Coutinho T.A."/>
            <person name="Blom J."/>
            <person name="Smits T.H."/>
            <person name="Duffy B."/>
            <person name="Venter S.N."/>
        </authorList>
    </citation>
    <scope>NUCLEOTIDE SEQUENCE [LARGE SCALE GENOMIC DNA]</scope>
    <source>
        <strain evidence="2 3">LMG 24534</strain>
    </source>
</reference>
<evidence type="ECO:0000313" key="3">
    <source>
        <dbReference type="Proteomes" id="UP000193933"/>
    </source>
</evidence>
<gene>
    <name evidence="2" type="ORF">HA41_00725</name>
</gene>
<name>A0A1X1C2T1_9GAMM</name>
<accession>A0A1X1C2T1</accession>
<dbReference type="RefSeq" id="WP_094119142.1">
    <property type="nucleotide sequence ID" value="NZ_MLFN01000001.1"/>
</dbReference>
<dbReference type="Proteomes" id="UP000193933">
    <property type="component" value="Unassembled WGS sequence"/>
</dbReference>
<feature type="compositionally biased region" description="Polar residues" evidence="1">
    <location>
        <begin position="42"/>
        <end position="61"/>
    </location>
</feature>
<sequence length="61" mass="6648">MTYKLELTKDELRVVGAALGNMPYSQVARLIASIDAQVMMQAESSPSNEMSASNGLDQEKQ</sequence>
<protein>
    <submittedName>
        <fullName evidence="2">Uncharacterized protein</fullName>
    </submittedName>
</protein>
<evidence type="ECO:0000256" key="1">
    <source>
        <dbReference type="SAM" id="MobiDB-lite"/>
    </source>
</evidence>
<evidence type="ECO:0000313" key="2">
    <source>
        <dbReference type="EMBL" id="ORM55988.1"/>
    </source>
</evidence>
<organism evidence="2 3">
    <name type="scientific">Pantoea conspicua</name>
    <dbReference type="NCBI Taxonomy" id="472705"/>
    <lineage>
        <taxon>Bacteria</taxon>
        <taxon>Pseudomonadati</taxon>
        <taxon>Pseudomonadota</taxon>
        <taxon>Gammaproteobacteria</taxon>
        <taxon>Enterobacterales</taxon>
        <taxon>Erwiniaceae</taxon>
        <taxon>Pantoea</taxon>
    </lineage>
</organism>
<proteinExistence type="predicted"/>
<feature type="region of interest" description="Disordered" evidence="1">
    <location>
        <begin position="41"/>
        <end position="61"/>
    </location>
</feature>
<dbReference type="AlphaFoldDB" id="A0A1X1C2T1"/>
<comment type="caution">
    <text evidence="2">The sequence shown here is derived from an EMBL/GenBank/DDBJ whole genome shotgun (WGS) entry which is preliminary data.</text>
</comment>